<dbReference type="Proteomes" id="UP000886520">
    <property type="component" value="Chromosome 5"/>
</dbReference>
<proteinExistence type="predicted"/>
<dbReference type="InterPro" id="IPR032675">
    <property type="entry name" value="LRR_dom_sf"/>
</dbReference>
<dbReference type="SUPFAM" id="SSF52058">
    <property type="entry name" value="L domain-like"/>
    <property type="match status" value="1"/>
</dbReference>
<protein>
    <submittedName>
        <fullName evidence="1">Uncharacterized protein</fullName>
    </submittedName>
</protein>
<sequence length="99" mass="11323">MDFLRFLVLSGNGHITGNFSLFPKELRWFQWHRCPLEFLPSQLTLSKVVVLDLSWSQISSLSPGGHRFEVIAKHVPFSYSFAERFLVGSLNDSFAAHII</sequence>
<evidence type="ECO:0000313" key="1">
    <source>
        <dbReference type="EMBL" id="KAI5080196.1"/>
    </source>
</evidence>
<dbReference type="AlphaFoldDB" id="A0A9D4V6H2"/>
<evidence type="ECO:0000313" key="2">
    <source>
        <dbReference type="Proteomes" id="UP000886520"/>
    </source>
</evidence>
<name>A0A9D4V6H2_ADICA</name>
<dbReference type="OrthoDB" id="1733683at2759"/>
<gene>
    <name evidence="1" type="ORF">GOP47_0005675</name>
</gene>
<reference evidence="1 2" key="1">
    <citation type="submission" date="2021-01" db="EMBL/GenBank/DDBJ databases">
        <title>Adiantum capillus-veneris genome.</title>
        <authorList>
            <person name="Fang Y."/>
            <person name="Liao Q."/>
        </authorList>
    </citation>
    <scope>NUCLEOTIDE SEQUENCE [LARGE SCALE GENOMIC DNA]</scope>
    <source>
        <strain evidence="1">H3</strain>
        <tissue evidence="1">Leaf</tissue>
    </source>
</reference>
<comment type="caution">
    <text evidence="1">The sequence shown here is derived from an EMBL/GenBank/DDBJ whole genome shotgun (WGS) entry which is preliminary data.</text>
</comment>
<keyword evidence="2" id="KW-1185">Reference proteome</keyword>
<dbReference type="Gene3D" id="3.80.10.10">
    <property type="entry name" value="Ribonuclease Inhibitor"/>
    <property type="match status" value="1"/>
</dbReference>
<accession>A0A9D4V6H2</accession>
<organism evidence="1 2">
    <name type="scientific">Adiantum capillus-veneris</name>
    <name type="common">Maidenhair fern</name>
    <dbReference type="NCBI Taxonomy" id="13818"/>
    <lineage>
        <taxon>Eukaryota</taxon>
        <taxon>Viridiplantae</taxon>
        <taxon>Streptophyta</taxon>
        <taxon>Embryophyta</taxon>
        <taxon>Tracheophyta</taxon>
        <taxon>Polypodiopsida</taxon>
        <taxon>Polypodiidae</taxon>
        <taxon>Polypodiales</taxon>
        <taxon>Pteridineae</taxon>
        <taxon>Pteridaceae</taxon>
        <taxon>Vittarioideae</taxon>
        <taxon>Adiantum</taxon>
    </lineage>
</organism>
<dbReference type="EMBL" id="JABFUD020000005">
    <property type="protein sequence ID" value="KAI5080196.1"/>
    <property type="molecule type" value="Genomic_DNA"/>
</dbReference>